<dbReference type="InterPro" id="IPR029442">
    <property type="entry name" value="GyrI-like"/>
</dbReference>
<dbReference type="InterPro" id="IPR018062">
    <property type="entry name" value="HTH_AraC-typ_CS"/>
</dbReference>
<dbReference type="Pfam" id="PF12833">
    <property type="entry name" value="HTH_18"/>
    <property type="match status" value="1"/>
</dbReference>
<keyword evidence="3" id="KW-0804">Transcription</keyword>
<protein>
    <submittedName>
        <fullName evidence="5">AraC family transcriptional regulator</fullName>
    </submittedName>
</protein>
<organism evidence="5 6">
    <name type="scientific">Paenibacillus spiritus</name>
    <dbReference type="NCBI Taxonomy" id="2496557"/>
    <lineage>
        <taxon>Bacteria</taxon>
        <taxon>Bacillati</taxon>
        <taxon>Bacillota</taxon>
        <taxon>Bacilli</taxon>
        <taxon>Bacillales</taxon>
        <taxon>Paenibacillaceae</taxon>
        <taxon>Paenibacillus</taxon>
    </lineage>
</organism>
<dbReference type="Pfam" id="PF06445">
    <property type="entry name" value="GyrI-like"/>
    <property type="match status" value="1"/>
</dbReference>
<dbReference type="PRINTS" id="PR00032">
    <property type="entry name" value="HTHARAC"/>
</dbReference>
<evidence type="ECO:0000256" key="1">
    <source>
        <dbReference type="ARBA" id="ARBA00023015"/>
    </source>
</evidence>
<dbReference type="SUPFAM" id="SSF55136">
    <property type="entry name" value="Probable bacterial effector-binding domain"/>
    <property type="match status" value="1"/>
</dbReference>
<dbReference type="PROSITE" id="PS00041">
    <property type="entry name" value="HTH_ARAC_FAMILY_1"/>
    <property type="match status" value="1"/>
</dbReference>
<dbReference type="GO" id="GO:0003700">
    <property type="term" value="F:DNA-binding transcription factor activity"/>
    <property type="evidence" value="ECO:0007669"/>
    <property type="project" value="InterPro"/>
</dbReference>
<feature type="domain" description="HTH araC/xylS-type" evidence="4">
    <location>
        <begin position="9"/>
        <end position="107"/>
    </location>
</feature>
<dbReference type="InterPro" id="IPR009057">
    <property type="entry name" value="Homeodomain-like_sf"/>
</dbReference>
<dbReference type="PROSITE" id="PS01124">
    <property type="entry name" value="HTH_ARAC_FAMILY_2"/>
    <property type="match status" value="1"/>
</dbReference>
<evidence type="ECO:0000256" key="3">
    <source>
        <dbReference type="ARBA" id="ARBA00023163"/>
    </source>
</evidence>
<evidence type="ECO:0000259" key="4">
    <source>
        <dbReference type="PROSITE" id="PS01124"/>
    </source>
</evidence>
<dbReference type="InterPro" id="IPR020449">
    <property type="entry name" value="Tscrpt_reg_AraC-type_HTH"/>
</dbReference>
<dbReference type="PANTHER" id="PTHR47504:SF5">
    <property type="entry name" value="RIGHT ORIGIN-BINDING PROTEIN"/>
    <property type="match status" value="1"/>
</dbReference>
<dbReference type="RefSeq" id="WP_150458309.1">
    <property type="nucleotide sequence ID" value="NZ_VYKK01000015.1"/>
</dbReference>
<name>A0A5J5G8U0_9BACL</name>
<keyword evidence="2" id="KW-0238">DNA-binding</keyword>
<comment type="caution">
    <text evidence="5">The sequence shown here is derived from an EMBL/GenBank/DDBJ whole genome shotgun (WGS) entry which is preliminary data.</text>
</comment>
<reference evidence="5 6" key="1">
    <citation type="submission" date="2019-09" db="EMBL/GenBank/DDBJ databases">
        <title>Bacillus ochoae sp. nov., Paenibacillus whitsoniae sp. nov., Paenibacillus spiritus sp. nov. Isolated from the Mars Exploration Rover during spacecraft assembly.</title>
        <authorList>
            <person name="Seuylemezian A."/>
            <person name="Vaishampayan P."/>
        </authorList>
    </citation>
    <scope>NUCLEOTIDE SEQUENCE [LARGE SCALE GENOMIC DNA]</scope>
    <source>
        <strain evidence="5 6">MER_111</strain>
    </source>
</reference>
<dbReference type="SMART" id="SM00871">
    <property type="entry name" value="AraC_E_bind"/>
    <property type="match status" value="1"/>
</dbReference>
<dbReference type="Proteomes" id="UP000367750">
    <property type="component" value="Unassembled WGS sequence"/>
</dbReference>
<dbReference type="OrthoDB" id="5337216at2"/>
<evidence type="ECO:0000256" key="2">
    <source>
        <dbReference type="ARBA" id="ARBA00023125"/>
    </source>
</evidence>
<dbReference type="AlphaFoldDB" id="A0A5J5G8U0"/>
<dbReference type="Gene3D" id="3.20.80.10">
    <property type="entry name" value="Regulatory factor, effector binding domain"/>
    <property type="match status" value="1"/>
</dbReference>
<accession>A0A5J5G8U0</accession>
<evidence type="ECO:0000313" key="6">
    <source>
        <dbReference type="Proteomes" id="UP000367750"/>
    </source>
</evidence>
<dbReference type="EMBL" id="VYKK01000015">
    <property type="protein sequence ID" value="KAA9003954.1"/>
    <property type="molecule type" value="Genomic_DNA"/>
</dbReference>
<dbReference type="InterPro" id="IPR018060">
    <property type="entry name" value="HTH_AraC"/>
</dbReference>
<evidence type="ECO:0000313" key="5">
    <source>
        <dbReference type="EMBL" id="KAA9003954.1"/>
    </source>
</evidence>
<dbReference type="GO" id="GO:0043565">
    <property type="term" value="F:sequence-specific DNA binding"/>
    <property type="evidence" value="ECO:0007669"/>
    <property type="project" value="InterPro"/>
</dbReference>
<dbReference type="InterPro" id="IPR011256">
    <property type="entry name" value="Reg_factor_effector_dom_sf"/>
</dbReference>
<dbReference type="InterPro" id="IPR050959">
    <property type="entry name" value="MarA-like"/>
</dbReference>
<gene>
    <name evidence="5" type="ORF">F4V43_11090</name>
</gene>
<dbReference type="Gene3D" id="1.10.10.60">
    <property type="entry name" value="Homeodomain-like"/>
    <property type="match status" value="2"/>
</dbReference>
<keyword evidence="1" id="KW-0805">Transcription regulation</keyword>
<proteinExistence type="predicted"/>
<keyword evidence="6" id="KW-1185">Reference proteome</keyword>
<dbReference type="InterPro" id="IPR010499">
    <property type="entry name" value="AraC_E-bd"/>
</dbReference>
<sequence length="305" mass="35067">MSTYEAIIQQAVDYIEEHLCEELTLQELARLAGFSDFHFHRVFQAMAGVPVMDYVRKRRLVMAAFRIAHTDDKLIEIALDCGFGSPETFIRAFRKLFGMTPGDYRKRGIHAPAYGKAELQRKRIHSYLGGIRMNYRIEVKPAFHILGYSLTTRSDNGQNNREIPAFWQRYMQEELGKTLMDQAVSTAEYGICTDHNLDTGDFAYVIGVECKPDAKPPEGAAVRSFPEQTYAVFTTPRVPAEQFTASIQETWNSIYSEWLPHSGYELAQAADFEYYDERCWRDRNEQLEMDIYVPVVPPKKETAAN</sequence>
<dbReference type="SUPFAM" id="SSF46689">
    <property type="entry name" value="Homeodomain-like"/>
    <property type="match status" value="2"/>
</dbReference>
<dbReference type="PANTHER" id="PTHR47504">
    <property type="entry name" value="RIGHT ORIGIN-BINDING PROTEIN"/>
    <property type="match status" value="1"/>
</dbReference>
<dbReference type="SMART" id="SM00342">
    <property type="entry name" value="HTH_ARAC"/>
    <property type="match status" value="1"/>
</dbReference>